<name>A0A347ZUG1_9CHLR</name>
<evidence type="ECO:0000313" key="11">
    <source>
        <dbReference type="EMBL" id="REG10472.1"/>
    </source>
</evidence>
<keyword evidence="4" id="KW-0274">FAD</keyword>
<evidence type="ECO:0000256" key="1">
    <source>
        <dbReference type="ARBA" id="ARBA00001974"/>
    </source>
</evidence>
<evidence type="ECO:0000256" key="4">
    <source>
        <dbReference type="ARBA" id="ARBA00022827"/>
    </source>
</evidence>
<evidence type="ECO:0000256" key="6">
    <source>
        <dbReference type="ARBA" id="ARBA00023002"/>
    </source>
</evidence>
<dbReference type="GO" id="GO:0005737">
    <property type="term" value="C:cytoplasm"/>
    <property type="evidence" value="ECO:0007669"/>
    <property type="project" value="TreeGrafter"/>
</dbReference>
<dbReference type="GO" id="GO:0016174">
    <property type="term" value="F:NAD(P)H oxidase H2O2-forming activity"/>
    <property type="evidence" value="ECO:0007669"/>
    <property type="project" value="TreeGrafter"/>
</dbReference>
<dbReference type="GO" id="GO:0071949">
    <property type="term" value="F:FAD binding"/>
    <property type="evidence" value="ECO:0007669"/>
    <property type="project" value="TreeGrafter"/>
</dbReference>
<dbReference type="PANTHER" id="PTHR43557">
    <property type="entry name" value="APOPTOSIS-INDUCING FACTOR 1"/>
    <property type="match status" value="1"/>
</dbReference>
<feature type="domain" description="Mitochondrial apoptosis-inducing factor C-terminal" evidence="10">
    <location>
        <begin position="339"/>
        <end position="375"/>
    </location>
</feature>
<dbReference type="Gene3D" id="3.50.50.60">
    <property type="entry name" value="FAD/NAD(P)-binding domain"/>
    <property type="match status" value="2"/>
</dbReference>
<dbReference type="Gene3D" id="3.30.390.30">
    <property type="match status" value="1"/>
</dbReference>
<dbReference type="GO" id="GO:0046983">
    <property type="term" value="F:protein dimerization activity"/>
    <property type="evidence" value="ECO:0007669"/>
    <property type="project" value="InterPro"/>
</dbReference>
<dbReference type="InterPro" id="IPR016156">
    <property type="entry name" value="FAD/NAD-linked_Rdtase_dimer_sf"/>
</dbReference>
<evidence type="ECO:0000256" key="5">
    <source>
        <dbReference type="ARBA" id="ARBA00022946"/>
    </source>
</evidence>
<dbReference type="GO" id="GO:0033108">
    <property type="term" value="P:mitochondrial respiratory chain complex assembly"/>
    <property type="evidence" value="ECO:0007669"/>
    <property type="project" value="TreeGrafter"/>
</dbReference>
<dbReference type="PANTHER" id="PTHR43557:SF4">
    <property type="entry name" value="APOPTOSIS-INDUCING FACTOR 1, MITOCHONDRIAL"/>
    <property type="match status" value="1"/>
</dbReference>
<keyword evidence="2" id="KW-0285">Flavoprotein</keyword>
<keyword evidence="3" id="KW-0053">Apoptosis</keyword>
<dbReference type="Pfam" id="PF07992">
    <property type="entry name" value="Pyr_redox_2"/>
    <property type="match status" value="1"/>
</dbReference>
<dbReference type="InterPro" id="IPR029324">
    <property type="entry name" value="AIF_C"/>
</dbReference>
<feature type="domain" description="FAD/NAD(P)-binding" evidence="9">
    <location>
        <begin position="4"/>
        <end position="294"/>
    </location>
</feature>
<dbReference type="OrthoDB" id="9802028at2"/>
<dbReference type="PRINTS" id="PR00469">
    <property type="entry name" value="PNDRDTASEII"/>
</dbReference>
<keyword evidence="5" id="KW-0809">Transit peptide</keyword>
<dbReference type="SUPFAM" id="SSF51905">
    <property type="entry name" value="FAD/NAD(P)-binding domain"/>
    <property type="match status" value="1"/>
</dbReference>
<evidence type="ECO:0000256" key="2">
    <source>
        <dbReference type="ARBA" id="ARBA00022630"/>
    </source>
</evidence>
<evidence type="ECO:0000256" key="8">
    <source>
        <dbReference type="ARBA" id="ARBA00047786"/>
    </source>
</evidence>
<evidence type="ECO:0000256" key="7">
    <source>
        <dbReference type="ARBA" id="ARBA00023027"/>
    </source>
</evidence>
<keyword evidence="6" id="KW-0560">Oxidoreductase</keyword>
<comment type="caution">
    <text evidence="11">The sequence shown here is derived from an EMBL/GenBank/DDBJ whole genome shotgun (WGS) entry which is preliminary data.</text>
</comment>
<dbReference type="Proteomes" id="UP000256388">
    <property type="component" value="Unassembled WGS sequence"/>
</dbReference>
<protein>
    <submittedName>
        <fullName evidence="11">Apoptosis-inducing factor-like protein</fullName>
    </submittedName>
</protein>
<dbReference type="InterPro" id="IPR023753">
    <property type="entry name" value="FAD/NAD-binding_dom"/>
</dbReference>
<dbReference type="SMART" id="SM01353">
    <property type="entry name" value="AIF_C"/>
    <property type="match status" value="1"/>
</dbReference>
<dbReference type="Pfam" id="PF14721">
    <property type="entry name" value="AIF_C"/>
    <property type="match status" value="1"/>
</dbReference>
<dbReference type="EMBL" id="QUMS01000001">
    <property type="protein sequence ID" value="REG10472.1"/>
    <property type="molecule type" value="Genomic_DNA"/>
</dbReference>
<sequence>MKNYRYLIIGGGMSADAAVEGIRELDSEGTILVISSEPDPPYKRPPLSKSLWKKTPLDKIWLDTAGKKADVLLDQRVTKIDKDEKSVTTDAGNEFHYDKLLLATGGKRRKLPFGEDAILYYRTLEDFKKLHEMSDSKKRFGVIGSGFIGSEIAAALAMNGKEVVLFDIGPGIGWNVFPDEMTEYLNEYYQQKGVEIVTNVKVTNVERTGGHYKLSLNSGQSYEFDGIVAGVGIMPDTELAEALQLKVDNGVHVNEFLQTSDPDIYAAGDVANFYNSLLGRRIRVEHADNATQMGKAAGRNMAGADEKYDYLPFFYSDLFDLGYEAVGLLDARCELVEDWQQKFEKGVLYYLEDNRVRGVLLWNVWDKVDQAREVIGMAAPVKKEMLIGKIA</sequence>
<dbReference type="SUPFAM" id="SSF55424">
    <property type="entry name" value="FAD/NAD-linked reductases, dimerisation (C-terminal) domain"/>
    <property type="match status" value="1"/>
</dbReference>
<organism evidence="11 12">
    <name type="scientific">Pelolinea submarina</name>
    <dbReference type="NCBI Taxonomy" id="913107"/>
    <lineage>
        <taxon>Bacteria</taxon>
        <taxon>Bacillati</taxon>
        <taxon>Chloroflexota</taxon>
        <taxon>Anaerolineae</taxon>
        <taxon>Anaerolineales</taxon>
        <taxon>Anaerolineaceae</taxon>
        <taxon>Pelolinea</taxon>
    </lineage>
</organism>
<evidence type="ECO:0000259" key="9">
    <source>
        <dbReference type="Pfam" id="PF07992"/>
    </source>
</evidence>
<keyword evidence="12" id="KW-1185">Reference proteome</keyword>
<comment type="catalytic activity">
    <reaction evidence="8">
        <text>A + NADH + H(+) = AH2 + NAD(+)</text>
        <dbReference type="Rhea" id="RHEA:11356"/>
        <dbReference type="ChEBI" id="CHEBI:13193"/>
        <dbReference type="ChEBI" id="CHEBI:15378"/>
        <dbReference type="ChEBI" id="CHEBI:17499"/>
        <dbReference type="ChEBI" id="CHEBI:57540"/>
        <dbReference type="ChEBI" id="CHEBI:57945"/>
    </reaction>
</comment>
<comment type="cofactor">
    <cofactor evidence="1">
        <name>FAD</name>
        <dbReference type="ChEBI" id="CHEBI:57692"/>
    </cofactor>
</comment>
<reference evidence="11 12" key="1">
    <citation type="submission" date="2018-08" db="EMBL/GenBank/DDBJ databases">
        <title>Genomic Encyclopedia of Type Strains, Phase IV (KMG-IV): sequencing the most valuable type-strain genomes for metagenomic binning, comparative biology and taxonomic classification.</title>
        <authorList>
            <person name="Goeker M."/>
        </authorList>
    </citation>
    <scope>NUCLEOTIDE SEQUENCE [LARGE SCALE GENOMIC DNA]</scope>
    <source>
        <strain evidence="11 12">DSM 23923</strain>
    </source>
</reference>
<keyword evidence="7" id="KW-0520">NAD</keyword>
<evidence type="ECO:0000259" key="10">
    <source>
        <dbReference type="Pfam" id="PF14721"/>
    </source>
</evidence>
<dbReference type="RefSeq" id="WP_116223651.1">
    <property type="nucleotide sequence ID" value="NZ_AP018437.1"/>
</dbReference>
<gene>
    <name evidence="11" type="ORF">DFR64_0330</name>
</gene>
<evidence type="ECO:0000256" key="3">
    <source>
        <dbReference type="ARBA" id="ARBA00022703"/>
    </source>
</evidence>
<dbReference type="GO" id="GO:0012501">
    <property type="term" value="P:programmed cell death"/>
    <property type="evidence" value="ECO:0007669"/>
    <property type="project" value="TreeGrafter"/>
</dbReference>
<dbReference type="PRINTS" id="PR00368">
    <property type="entry name" value="FADPNR"/>
</dbReference>
<accession>A0A347ZUG1</accession>
<proteinExistence type="predicted"/>
<dbReference type="InterPro" id="IPR050446">
    <property type="entry name" value="FAD-oxidoreductase/Apoptosis"/>
</dbReference>
<dbReference type="InterPro" id="IPR036188">
    <property type="entry name" value="FAD/NAD-bd_sf"/>
</dbReference>
<evidence type="ECO:0000313" key="12">
    <source>
        <dbReference type="Proteomes" id="UP000256388"/>
    </source>
</evidence>
<dbReference type="AlphaFoldDB" id="A0A347ZUG1"/>